<keyword evidence="1" id="KW-0812">Transmembrane</keyword>
<feature type="transmembrane region" description="Helical" evidence="1">
    <location>
        <begin position="12"/>
        <end position="32"/>
    </location>
</feature>
<keyword evidence="1" id="KW-0472">Membrane</keyword>
<dbReference type="PROSITE" id="PS51257">
    <property type="entry name" value="PROKAR_LIPOPROTEIN"/>
    <property type="match status" value="1"/>
</dbReference>
<protein>
    <submittedName>
        <fullName evidence="2">Uncharacterized protein</fullName>
    </submittedName>
</protein>
<accession>A0ABN6MH59</accession>
<dbReference type="RefSeq" id="WP_244385831.1">
    <property type="nucleotide sequence ID" value="NZ_AP025564.1"/>
</dbReference>
<reference evidence="2 3" key="1">
    <citation type="submission" date="2022-01" db="EMBL/GenBank/DDBJ databases">
        <title>Novel bile acid biosynthetic pathways are enriched in the microbiome of centenarians.</title>
        <authorList>
            <person name="Sato Y."/>
            <person name="Atarashi K."/>
            <person name="Plichta R.D."/>
            <person name="Arai Y."/>
            <person name="Sasajima S."/>
            <person name="Kearney M.S."/>
            <person name="Suda W."/>
            <person name="Takeshita K."/>
            <person name="Sasaki T."/>
            <person name="Okamoto S."/>
            <person name="Skelly N.A."/>
            <person name="Okamura Y."/>
            <person name="Vlamakis H."/>
            <person name="Li Y."/>
            <person name="Tanoue T."/>
            <person name="Takei H."/>
            <person name="Nittono H."/>
            <person name="Narushima S."/>
            <person name="Irie J."/>
            <person name="Itoh H."/>
            <person name="Moriya K."/>
            <person name="Sugiura Y."/>
            <person name="Suematsu M."/>
            <person name="Moritoki N."/>
            <person name="Shibata S."/>
            <person name="Littman R.D."/>
            <person name="Fischbach A.M."/>
            <person name="Uwamino Y."/>
            <person name="Inoue T."/>
            <person name="Honda A."/>
            <person name="Hattori M."/>
            <person name="Murai T."/>
            <person name="Xavier J.R."/>
            <person name="Hirose N."/>
            <person name="Honda K."/>
        </authorList>
    </citation>
    <scope>NUCLEOTIDE SEQUENCE [LARGE SCALE GENOMIC DNA]</scope>
    <source>
        <strain evidence="2 3">CE91-St30</strain>
    </source>
</reference>
<evidence type="ECO:0000256" key="1">
    <source>
        <dbReference type="SAM" id="Phobius"/>
    </source>
</evidence>
<dbReference type="Proteomes" id="UP001320544">
    <property type="component" value="Chromosome"/>
</dbReference>
<keyword evidence="1" id="KW-1133">Transmembrane helix</keyword>
<gene>
    <name evidence="2" type="ORF">CE91St30_19020</name>
</gene>
<evidence type="ECO:0000313" key="3">
    <source>
        <dbReference type="Proteomes" id="UP001320544"/>
    </source>
</evidence>
<keyword evidence="3" id="KW-1185">Reference proteome</keyword>
<name>A0ABN6MH59_9ACTN</name>
<evidence type="ECO:0000313" key="2">
    <source>
        <dbReference type="EMBL" id="BDE96569.1"/>
    </source>
</evidence>
<proteinExistence type="predicted"/>
<dbReference type="EMBL" id="AP025564">
    <property type="protein sequence ID" value="BDE96569.1"/>
    <property type="molecule type" value="Genomic_DNA"/>
</dbReference>
<organism evidence="2 3">
    <name type="scientific">Raoultibacter timonensis</name>
    <dbReference type="NCBI Taxonomy" id="1907662"/>
    <lineage>
        <taxon>Bacteria</taxon>
        <taxon>Bacillati</taxon>
        <taxon>Actinomycetota</taxon>
        <taxon>Coriobacteriia</taxon>
        <taxon>Eggerthellales</taxon>
        <taxon>Eggerthellaceae</taxon>
        <taxon>Raoultibacter</taxon>
    </lineage>
</organism>
<sequence>MQTSKLKRAAIGLAAACACLVVLGVVLVWVALPMTGQGPSQPRSDGLPKASDGARGGDSAVAWFSLEGDALTVKIDEDSVSYAEVYNYPTFGPSGRRSLNDAAAIKNLIGLVNGKTFTAAQSVSAWNKSREGYVGGYSSAVSFFDESGSRCGIIQFNPGFPGDGVAIIAQDTIYCMDDDQAALIDALDELVGRLRDEQPPQETGR</sequence>